<dbReference type="Gene3D" id="2.60.120.380">
    <property type="match status" value="1"/>
</dbReference>
<name>A0A4S4BJ59_9BACI</name>
<dbReference type="OrthoDB" id="2879424at2"/>
<dbReference type="GO" id="GO:0008233">
    <property type="term" value="F:peptidase activity"/>
    <property type="evidence" value="ECO:0007669"/>
    <property type="project" value="UniProtKB-KW"/>
</dbReference>
<reference evidence="2 3" key="1">
    <citation type="submission" date="2019-04" db="EMBL/GenBank/DDBJ databases">
        <title>Bacillus sediminilitoris sp. nov., isolated from a tidal flat sediment on the East China Sea.</title>
        <authorList>
            <person name="Wei Y."/>
            <person name="Mao H."/>
            <person name="Fang J."/>
        </authorList>
    </citation>
    <scope>NUCLEOTIDE SEQUENCE [LARGE SCALE GENOMIC DNA]</scope>
    <source>
        <strain evidence="2 3">DSL-17</strain>
    </source>
</reference>
<evidence type="ECO:0000259" key="1">
    <source>
        <dbReference type="Pfam" id="PF17936"/>
    </source>
</evidence>
<dbReference type="InterPro" id="IPR013783">
    <property type="entry name" value="Ig-like_fold"/>
</dbReference>
<protein>
    <submittedName>
        <fullName evidence="2">Protease</fullName>
    </submittedName>
</protein>
<dbReference type="GO" id="GO:0006508">
    <property type="term" value="P:proteolysis"/>
    <property type="evidence" value="ECO:0007669"/>
    <property type="project" value="UniProtKB-KW"/>
</dbReference>
<sequence>MNKRGIISILTVGLIFSSLSLGTVHAEDNQYELSKKAIDQQNELKKPLNEDIHNSRVFEVFETNSLKTLKGTQNSKNINGNKSISAANKDPLFESEYNDEFRVADSMLLNRLMYGQFLPMYDTDIFKVTIPKKGLFLVAGSSNSYAIELAFGTFEKDYKDNGNLEYLGSEFNGDVEVQVYQVHKGGTYYISAFDYDNTYDLDDNTYDDMYAFMASFVDNVKPTMPTVNKVDSNDKVVTGKAEPNSSVNVRHGKTGLGTAKATSKGDFSVKITAQKAGAKLTVTAKDAANNVSPTAKVTVAKASKK</sequence>
<proteinExistence type="predicted"/>
<dbReference type="Gene3D" id="2.60.40.10">
    <property type="entry name" value="Immunoglobulins"/>
    <property type="match status" value="1"/>
</dbReference>
<dbReference type="RefSeq" id="WP_136358951.1">
    <property type="nucleotide sequence ID" value="NZ_CP046266.1"/>
</dbReference>
<keyword evidence="2" id="KW-0645">Protease</keyword>
<feature type="domain" description="Bacterial Ig" evidence="1">
    <location>
        <begin position="222"/>
        <end position="300"/>
    </location>
</feature>
<dbReference type="Proteomes" id="UP000310334">
    <property type="component" value="Unassembled WGS sequence"/>
</dbReference>
<dbReference type="Pfam" id="PF17936">
    <property type="entry name" value="Big_6"/>
    <property type="match status" value="1"/>
</dbReference>
<gene>
    <name evidence="2" type="ORF">E6W99_25015</name>
</gene>
<evidence type="ECO:0000313" key="3">
    <source>
        <dbReference type="Proteomes" id="UP000310334"/>
    </source>
</evidence>
<accession>A0A4S4BJ59</accession>
<dbReference type="InterPro" id="IPR041498">
    <property type="entry name" value="Big_6"/>
</dbReference>
<evidence type="ECO:0000313" key="2">
    <source>
        <dbReference type="EMBL" id="THF74680.1"/>
    </source>
</evidence>
<keyword evidence="3" id="KW-1185">Reference proteome</keyword>
<comment type="caution">
    <text evidence="2">The sequence shown here is derived from an EMBL/GenBank/DDBJ whole genome shotgun (WGS) entry which is preliminary data.</text>
</comment>
<keyword evidence="2" id="KW-0378">Hydrolase</keyword>
<dbReference type="EMBL" id="SSNT01000034">
    <property type="protein sequence ID" value="THF74680.1"/>
    <property type="molecule type" value="Genomic_DNA"/>
</dbReference>
<dbReference type="AlphaFoldDB" id="A0A4S4BJ59"/>
<organism evidence="2 3">
    <name type="scientific">Metabacillus sediminilitoris</name>
    <dbReference type="NCBI Taxonomy" id="2567941"/>
    <lineage>
        <taxon>Bacteria</taxon>
        <taxon>Bacillati</taxon>
        <taxon>Bacillota</taxon>
        <taxon>Bacilli</taxon>
        <taxon>Bacillales</taxon>
        <taxon>Bacillaceae</taxon>
        <taxon>Metabacillus</taxon>
    </lineage>
</organism>